<dbReference type="InterPro" id="IPR001304">
    <property type="entry name" value="C-type_lectin-like"/>
</dbReference>
<name>A0A914BC14_PATMI</name>
<organism evidence="4 5">
    <name type="scientific">Patiria miniata</name>
    <name type="common">Bat star</name>
    <name type="synonym">Asterina miniata</name>
    <dbReference type="NCBI Taxonomy" id="46514"/>
    <lineage>
        <taxon>Eukaryota</taxon>
        <taxon>Metazoa</taxon>
        <taxon>Echinodermata</taxon>
        <taxon>Eleutherozoa</taxon>
        <taxon>Asterozoa</taxon>
        <taxon>Asteroidea</taxon>
        <taxon>Valvatacea</taxon>
        <taxon>Valvatida</taxon>
        <taxon>Asterinidae</taxon>
        <taxon>Patiria</taxon>
    </lineage>
</organism>
<keyword evidence="2" id="KW-0732">Signal</keyword>
<dbReference type="Proteomes" id="UP000887568">
    <property type="component" value="Unplaced"/>
</dbReference>
<protein>
    <recommendedName>
        <fullName evidence="3">C-type lectin domain-containing protein</fullName>
    </recommendedName>
</protein>
<dbReference type="GeneID" id="119741616"/>
<evidence type="ECO:0000256" key="2">
    <source>
        <dbReference type="SAM" id="SignalP"/>
    </source>
</evidence>
<feature type="domain" description="C-type lectin" evidence="3">
    <location>
        <begin position="34"/>
        <end position="153"/>
    </location>
</feature>
<dbReference type="EnsemblMetazoa" id="XM_038217442.1">
    <property type="protein sequence ID" value="XP_038073370.1"/>
    <property type="gene ID" value="LOC119741616"/>
</dbReference>
<dbReference type="AlphaFoldDB" id="A0A914BC14"/>
<dbReference type="Gene3D" id="3.10.100.10">
    <property type="entry name" value="Mannose-Binding Protein A, subunit A"/>
    <property type="match status" value="1"/>
</dbReference>
<dbReference type="Pfam" id="PF00059">
    <property type="entry name" value="Lectin_C"/>
    <property type="match status" value="1"/>
</dbReference>
<dbReference type="PROSITE" id="PS50041">
    <property type="entry name" value="C_TYPE_LECTIN_2"/>
    <property type="match status" value="1"/>
</dbReference>
<dbReference type="SMART" id="SM00034">
    <property type="entry name" value="CLECT"/>
    <property type="match status" value="1"/>
</dbReference>
<dbReference type="SUPFAM" id="SSF56436">
    <property type="entry name" value="C-type lectin-like"/>
    <property type="match status" value="1"/>
</dbReference>
<dbReference type="InterPro" id="IPR050111">
    <property type="entry name" value="C-type_lectin/snaclec_domain"/>
</dbReference>
<dbReference type="RefSeq" id="XP_038073370.1">
    <property type="nucleotide sequence ID" value="XM_038217442.1"/>
</dbReference>
<dbReference type="PROSITE" id="PS00615">
    <property type="entry name" value="C_TYPE_LECTIN_1"/>
    <property type="match status" value="1"/>
</dbReference>
<sequence length="161" mass="18448">MNVQFSLVLLLTLFSCRSETVCVCPTCPDGWSLMDNYCYRFYPQEEEWQMADAICNQVDETKSSSLVSIHSVKENKFVGKLAGKARSWIGLNDRFTEGKFEYTDGSPFTYDAFPPPEPNNAGRGENCVEINNSGTLGRWNDHRCSVRKPFICQMWPTYKEK</sequence>
<dbReference type="OrthoDB" id="7357196at2759"/>
<feature type="signal peptide" evidence="2">
    <location>
        <begin position="1"/>
        <end position="18"/>
    </location>
</feature>
<accession>A0A914BC14</accession>
<evidence type="ECO:0000256" key="1">
    <source>
        <dbReference type="ARBA" id="ARBA00023157"/>
    </source>
</evidence>
<dbReference type="PRINTS" id="PR01504">
    <property type="entry name" value="PNCREATITSAP"/>
</dbReference>
<evidence type="ECO:0000313" key="4">
    <source>
        <dbReference type="EnsemblMetazoa" id="XP_038073370.1"/>
    </source>
</evidence>
<evidence type="ECO:0000259" key="3">
    <source>
        <dbReference type="PROSITE" id="PS50041"/>
    </source>
</evidence>
<reference evidence="4" key="1">
    <citation type="submission" date="2022-11" db="UniProtKB">
        <authorList>
            <consortium name="EnsemblMetazoa"/>
        </authorList>
    </citation>
    <scope>IDENTIFICATION</scope>
</reference>
<keyword evidence="1" id="KW-1015">Disulfide bond</keyword>
<feature type="chain" id="PRO_5036734830" description="C-type lectin domain-containing protein" evidence="2">
    <location>
        <begin position="19"/>
        <end position="161"/>
    </location>
</feature>
<dbReference type="InterPro" id="IPR016187">
    <property type="entry name" value="CTDL_fold"/>
</dbReference>
<dbReference type="OMA" id="NCVETND"/>
<evidence type="ECO:0000313" key="5">
    <source>
        <dbReference type="Proteomes" id="UP000887568"/>
    </source>
</evidence>
<keyword evidence="5" id="KW-1185">Reference proteome</keyword>
<dbReference type="PANTHER" id="PTHR22803">
    <property type="entry name" value="MANNOSE, PHOSPHOLIPASE, LECTIN RECEPTOR RELATED"/>
    <property type="match status" value="1"/>
</dbReference>
<dbReference type="InterPro" id="IPR016186">
    <property type="entry name" value="C-type_lectin-like/link_sf"/>
</dbReference>
<dbReference type="InterPro" id="IPR018378">
    <property type="entry name" value="C-type_lectin_CS"/>
</dbReference>
<proteinExistence type="predicted"/>